<dbReference type="GO" id="GO:1990234">
    <property type="term" value="C:transferase complex"/>
    <property type="evidence" value="ECO:0007669"/>
    <property type="project" value="TreeGrafter"/>
</dbReference>
<evidence type="ECO:0000256" key="2">
    <source>
        <dbReference type="SAM" id="MobiDB-lite"/>
    </source>
</evidence>
<dbReference type="Gene3D" id="1.10.600.10">
    <property type="entry name" value="Farnesyl Diphosphate Synthase"/>
    <property type="match status" value="1"/>
</dbReference>
<proteinExistence type="inferred from homology"/>
<dbReference type="PANTHER" id="PTHR12001">
    <property type="entry name" value="GERANYLGERANYL PYROPHOSPHATE SYNTHASE"/>
    <property type="match status" value="1"/>
</dbReference>
<dbReference type="InterPro" id="IPR008949">
    <property type="entry name" value="Isoprenoid_synthase_dom_sf"/>
</dbReference>
<feature type="region of interest" description="Disordered" evidence="2">
    <location>
        <begin position="233"/>
        <end position="256"/>
    </location>
</feature>
<reference evidence="3" key="1">
    <citation type="journal article" date="2024" name="Gigascience">
        <title>Chromosome-level genome of the poultry shaft louse Menopon gallinae provides insight into the host-switching and adaptive evolution of parasitic lice.</title>
        <authorList>
            <person name="Xu Y."/>
            <person name="Ma L."/>
            <person name="Liu S."/>
            <person name="Liang Y."/>
            <person name="Liu Q."/>
            <person name="He Z."/>
            <person name="Tian L."/>
            <person name="Duan Y."/>
            <person name="Cai W."/>
            <person name="Li H."/>
            <person name="Song F."/>
        </authorList>
    </citation>
    <scope>NUCLEOTIDE SEQUENCE</scope>
    <source>
        <strain evidence="3">Cailab_2023a</strain>
    </source>
</reference>
<keyword evidence="1" id="KW-0808">Transferase</keyword>
<dbReference type="PANTHER" id="PTHR12001:SF55">
    <property type="entry name" value="ALL TRANS-POLYPRENYL-DIPHOSPHATE SYNTHASE PDSS2"/>
    <property type="match status" value="1"/>
</dbReference>
<name>A0AAW2IG22_9NEOP</name>
<dbReference type="SUPFAM" id="SSF48576">
    <property type="entry name" value="Terpenoid synthases"/>
    <property type="match status" value="1"/>
</dbReference>
<dbReference type="Pfam" id="PF00348">
    <property type="entry name" value="polyprenyl_synt"/>
    <property type="match status" value="1"/>
</dbReference>
<organism evidence="3">
    <name type="scientific">Menopon gallinae</name>
    <name type="common">poultry shaft louse</name>
    <dbReference type="NCBI Taxonomy" id="328185"/>
    <lineage>
        <taxon>Eukaryota</taxon>
        <taxon>Metazoa</taxon>
        <taxon>Ecdysozoa</taxon>
        <taxon>Arthropoda</taxon>
        <taxon>Hexapoda</taxon>
        <taxon>Insecta</taxon>
        <taxon>Pterygota</taxon>
        <taxon>Neoptera</taxon>
        <taxon>Paraneoptera</taxon>
        <taxon>Psocodea</taxon>
        <taxon>Troctomorpha</taxon>
        <taxon>Phthiraptera</taxon>
        <taxon>Amblycera</taxon>
        <taxon>Menoponidae</taxon>
        <taxon>Menopon</taxon>
    </lineage>
</organism>
<evidence type="ECO:0000313" key="3">
    <source>
        <dbReference type="EMBL" id="KAL0280703.1"/>
    </source>
</evidence>
<gene>
    <name evidence="3" type="ORF">PYX00_001918</name>
</gene>
<evidence type="ECO:0000256" key="1">
    <source>
        <dbReference type="RuleBase" id="RU004466"/>
    </source>
</evidence>
<protein>
    <submittedName>
        <fullName evidence="3">Uncharacterized protein</fullName>
    </submittedName>
</protein>
<dbReference type="InterPro" id="IPR000092">
    <property type="entry name" value="Polyprenyl_synt"/>
</dbReference>
<dbReference type="AlphaFoldDB" id="A0AAW2IG22"/>
<dbReference type="GO" id="GO:0006744">
    <property type="term" value="P:ubiquinone biosynthetic process"/>
    <property type="evidence" value="ECO:0007669"/>
    <property type="project" value="TreeGrafter"/>
</dbReference>
<comment type="similarity">
    <text evidence="1">Belongs to the FPP/GGPP synthase family.</text>
</comment>
<dbReference type="GO" id="GO:0005739">
    <property type="term" value="C:mitochondrion"/>
    <property type="evidence" value="ECO:0007669"/>
    <property type="project" value="TreeGrafter"/>
</dbReference>
<comment type="caution">
    <text evidence="3">The sequence shown here is derived from an EMBL/GenBank/DDBJ whole genome shotgun (WGS) entry which is preliminary data.</text>
</comment>
<accession>A0AAW2IG22</accession>
<dbReference type="EMBL" id="JARGDH010000001">
    <property type="protein sequence ID" value="KAL0280703.1"/>
    <property type="molecule type" value="Genomic_DNA"/>
</dbReference>
<dbReference type="GO" id="GO:0004659">
    <property type="term" value="F:prenyltransferase activity"/>
    <property type="evidence" value="ECO:0007669"/>
    <property type="project" value="TreeGrafter"/>
</dbReference>
<sequence length="256" mass="28171">MSLRSLGRTLQSVGHERLLPILCCEGATRKSWQSHCRTDNAISRCYATNLATNQKPDWNKAVSEAEKIVGYPTSFLSLRWLLSDEIANVALHLRKLVGSNHPLLKTAKSLLYNGRNNMQAWGLIVLLISKAAGHINVDEMEEDKAAGVLHSQRALAEVTEMIRTSHLVHKGLVNIYPGLYSETTVLNDMTFGNKIALLSGDYLLGNSCAELAGLRNQELVELMSSAIRDLTEGEFLGPRDKQNNPLPSPPGTADQL</sequence>
<dbReference type="GO" id="GO:0008299">
    <property type="term" value="P:isoprenoid biosynthetic process"/>
    <property type="evidence" value="ECO:0007669"/>
    <property type="project" value="TreeGrafter"/>
</dbReference>